<accession>M2MBW5</accession>
<evidence type="ECO:0000313" key="1">
    <source>
        <dbReference type="EMBL" id="EMC93986.1"/>
    </source>
</evidence>
<dbReference type="KEGG" id="bcom:BAUCODRAFT_36458"/>
<evidence type="ECO:0000313" key="2">
    <source>
        <dbReference type="Proteomes" id="UP000011761"/>
    </source>
</evidence>
<name>M2MBW5_BAUPA</name>
<reference evidence="1 2" key="1">
    <citation type="journal article" date="2012" name="PLoS Pathog.">
        <title>Diverse lifestyles and strategies of plant pathogenesis encoded in the genomes of eighteen Dothideomycetes fungi.</title>
        <authorList>
            <person name="Ohm R.A."/>
            <person name="Feau N."/>
            <person name="Henrissat B."/>
            <person name="Schoch C.L."/>
            <person name="Horwitz B.A."/>
            <person name="Barry K.W."/>
            <person name="Condon B.J."/>
            <person name="Copeland A.C."/>
            <person name="Dhillon B."/>
            <person name="Glaser F."/>
            <person name="Hesse C.N."/>
            <person name="Kosti I."/>
            <person name="LaButti K."/>
            <person name="Lindquist E.A."/>
            <person name="Lucas S."/>
            <person name="Salamov A.A."/>
            <person name="Bradshaw R.E."/>
            <person name="Ciuffetti L."/>
            <person name="Hamelin R.C."/>
            <person name="Kema G.H.J."/>
            <person name="Lawrence C."/>
            <person name="Scott J.A."/>
            <person name="Spatafora J.W."/>
            <person name="Turgeon B.G."/>
            <person name="de Wit P.J.G.M."/>
            <person name="Zhong S."/>
            <person name="Goodwin S.B."/>
            <person name="Grigoriev I.V."/>
        </authorList>
    </citation>
    <scope>NUCLEOTIDE SEQUENCE [LARGE SCALE GENOMIC DNA]</scope>
    <source>
        <strain evidence="1 2">UAMH 10762</strain>
    </source>
</reference>
<gene>
    <name evidence="1" type="ORF">BAUCODRAFT_36458</name>
</gene>
<dbReference type="Proteomes" id="UP000011761">
    <property type="component" value="Unassembled WGS sequence"/>
</dbReference>
<proteinExistence type="predicted"/>
<keyword evidence="2" id="KW-1185">Reference proteome</keyword>
<dbReference type="HOGENOM" id="CLU_2885420_0_0_1"/>
<protein>
    <submittedName>
        <fullName evidence="1">Uncharacterized protein</fullName>
    </submittedName>
</protein>
<dbReference type="RefSeq" id="XP_007678632.1">
    <property type="nucleotide sequence ID" value="XM_007680442.1"/>
</dbReference>
<dbReference type="EMBL" id="KB445559">
    <property type="protein sequence ID" value="EMC93986.1"/>
    <property type="molecule type" value="Genomic_DNA"/>
</dbReference>
<organism evidence="1 2">
    <name type="scientific">Baudoinia panamericana (strain UAMH 10762)</name>
    <name type="common">Angels' share fungus</name>
    <name type="synonym">Baudoinia compniacensis (strain UAMH 10762)</name>
    <dbReference type="NCBI Taxonomy" id="717646"/>
    <lineage>
        <taxon>Eukaryota</taxon>
        <taxon>Fungi</taxon>
        <taxon>Dikarya</taxon>
        <taxon>Ascomycota</taxon>
        <taxon>Pezizomycotina</taxon>
        <taxon>Dothideomycetes</taxon>
        <taxon>Dothideomycetidae</taxon>
        <taxon>Mycosphaerellales</taxon>
        <taxon>Teratosphaeriaceae</taxon>
        <taxon>Baudoinia</taxon>
    </lineage>
</organism>
<dbReference type="GeneID" id="19112962"/>
<dbReference type="AlphaFoldDB" id="M2MBW5"/>
<sequence>MAVFCQPDGMVSVPGTMCEQGHCHLWRMPVSSPTAPMLQTRMLHDCCRRSAAHFRLRRLIRSY</sequence>